<evidence type="ECO:0008006" key="4">
    <source>
        <dbReference type="Google" id="ProtNLM"/>
    </source>
</evidence>
<dbReference type="Proteomes" id="UP000000226">
    <property type="component" value="Chromosome 7"/>
</dbReference>
<organism evidence="2 3">
    <name type="scientific">Phaseolus vulgaris</name>
    <name type="common">Kidney bean</name>
    <name type="synonym">French bean</name>
    <dbReference type="NCBI Taxonomy" id="3885"/>
    <lineage>
        <taxon>Eukaryota</taxon>
        <taxon>Viridiplantae</taxon>
        <taxon>Streptophyta</taxon>
        <taxon>Embryophyta</taxon>
        <taxon>Tracheophyta</taxon>
        <taxon>Spermatophyta</taxon>
        <taxon>Magnoliopsida</taxon>
        <taxon>eudicotyledons</taxon>
        <taxon>Gunneridae</taxon>
        <taxon>Pentapetalae</taxon>
        <taxon>rosids</taxon>
        <taxon>fabids</taxon>
        <taxon>Fabales</taxon>
        <taxon>Fabaceae</taxon>
        <taxon>Papilionoideae</taxon>
        <taxon>50 kb inversion clade</taxon>
        <taxon>NPAAA clade</taxon>
        <taxon>indigoferoid/millettioid clade</taxon>
        <taxon>Phaseoleae</taxon>
        <taxon>Phaseolus</taxon>
    </lineage>
</organism>
<evidence type="ECO:0000313" key="2">
    <source>
        <dbReference type="EMBL" id="ESW17814.1"/>
    </source>
</evidence>
<dbReference type="PANTHER" id="PTHR31390:SF2">
    <property type="entry name" value="EXPRESSED PROTEIN"/>
    <property type="match status" value="1"/>
</dbReference>
<name>V7BIN5_PHAVU</name>
<keyword evidence="3" id="KW-1185">Reference proteome</keyword>
<evidence type="ECO:0000256" key="1">
    <source>
        <dbReference type="SAM" id="MobiDB-lite"/>
    </source>
</evidence>
<dbReference type="OMA" id="ENFRVME"/>
<dbReference type="EMBL" id="CM002294">
    <property type="protein sequence ID" value="ESW17814.1"/>
    <property type="molecule type" value="Genomic_DNA"/>
</dbReference>
<dbReference type="Gramene" id="ESW17814">
    <property type="protein sequence ID" value="ESW17814"/>
    <property type="gene ID" value="PHAVU_007G270700g"/>
</dbReference>
<dbReference type="Pfam" id="PF12043">
    <property type="entry name" value="DUF3527"/>
    <property type="match status" value="1"/>
</dbReference>
<dbReference type="InterPro" id="IPR021916">
    <property type="entry name" value="DUF3527"/>
</dbReference>
<dbReference type="STRING" id="3885.V7BIN5"/>
<dbReference type="AlphaFoldDB" id="V7BIN5"/>
<feature type="region of interest" description="Disordered" evidence="1">
    <location>
        <begin position="1"/>
        <end position="26"/>
    </location>
</feature>
<dbReference type="PANTHER" id="PTHR31390">
    <property type="entry name" value="EXPRESSED PROTEIN"/>
    <property type="match status" value="1"/>
</dbReference>
<evidence type="ECO:0000313" key="3">
    <source>
        <dbReference type="Proteomes" id="UP000000226"/>
    </source>
</evidence>
<protein>
    <recommendedName>
        <fullName evidence="4">DUF3527 domain-containing protein</fullName>
    </recommendedName>
</protein>
<gene>
    <name evidence="2" type="ORF">PHAVU_007G270700g</name>
</gene>
<dbReference type="eggNOG" id="ENOG502QSDE">
    <property type="taxonomic scope" value="Eukaryota"/>
</dbReference>
<accession>V7BIN5</accession>
<reference evidence="3" key="1">
    <citation type="journal article" date="2014" name="Nat. Genet.">
        <title>A reference genome for common bean and genome-wide analysis of dual domestications.</title>
        <authorList>
            <person name="Schmutz J."/>
            <person name="McClean P.E."/>
            <person name="Mamidi S."/>
            <person name="Wu G.A."/>
            <person name="Cannon S.B."/>
            <person name="Grimwood J."/>
            <person name="Jenkins J."/>
            <person name="Shu S."/>
            <person name="Song Q."/>
            <person name="Chavarro C."/>
            <person name="Torres-Torres M."/>
            <person name="Geffroy V."/>
            <person name="Moghaddam S.M."/>
            <person name="Gao D."/>
            <person name="Abernathy B."/>
            <person name="Barry K."/>
            <person name="Blair M."/>
            <person name="Brick M.A."/>
            <person name="Chovatia M."/>
            <person name="Gepts P."/>
            <person name="Goodstein D.M."/>
            <person name="Gonzales M."/>
            <person name="Hellsten U."/>
            <person name="Hyten D.L."/>
            <person name="Jia G."/>
            <person name="Kelly J.D."/>
            <person name="Kudrna D."/>
            <person name="Lee R."/>
            <person name="Richard M.M."/>
            <person name="Miklas P.N."/>
            <person name="Osorno J.M."/>
            <person name="Rodrigues J."/>
            <person name="Thareau V."/>
            <person name="Urrea C.A."/>
            <person name="Wang M."/>
            <person name="Yu Y."/>
            <person name="Zhang M."/>
            <person name="Wing R.A."/>
            <person name="Cregan P.B."/>
            <person name="Rokhsar D.S."/>
            <person name="Jackson S.A."/>
        </authorList>
    </citation>
    <scope>NUCLEOTIDE SEQUENCE [LARGE SCALE GENOMIC DNA]</scope>
    <source>
        <strain evidence="3">cv. G19833</strain>
    </source>
</reference>
<feature type="compositionally biased region" description="Basic and acidic residues" evidence="1">
    <location>
        <begin position="14"/>
        <end position="26"/>
    </location>
</feature>
<sequence>MKNTLSWVKKRGQGKRDSSYEASESKKLAKRGISHQAMSANTIQSQNSVFPKHLFFLLVHGHYKIPKLLASADEMYLRRCLESVHNSALKASQHNKKPVSASLETKNLWTSPESLSRVEFIGGTESGVSDELVLAHHVASMTENLVDGTDAAENWTLGTVMGTKSMINILNSPLLQQLSSSERNHNLNNMNFTDAKSMICYDSVDSPSGFSITSHRLRMETPVVQSHKHGSISVHKRSTSKTNSDCFDWMSSAASNVSQGMLQCTWKQGVPHFVFSVDDQKKVYVANLIKVDTTHDEDLDYVYLFHLNKESQKGHQIPDSDLHLVGKMNVSTCLTLCPENFRVMETRFILFGDGKIYEKDMFNSSHSNIKNKGTTKKASRLLRTSPSPMHRTLSRFSRSKTVRESCALDQQSCGLDETNLLESNVPPNFELAAIVVKDHLPSNSLDKVGGWGLKFLNKSGVNQTTFPSESCHRNCGASLTSTSIIIPAGLHGGPRTRHSGPSSLIDRWKSGGCCDCGGWDEGCPLTVLQRRSSNEDLLSHVDMQGECKSIELVTQDSSNFSPSLRMVNIHDGLYFIHFQSPLSALQSFSVAVAIIHRQSPTLQPK</sequence>
<proteinExistence type="predicted"/>
<dbReference type="OrthoDB" id="767438at2759"/>